<keyword evidence="1" id="KW-0732">Signal</keyword>
<gene>
    <name evidence="2" type="ordered locus">Fleli_0984</name>
</gene>
<organism evidence="2 3">
    <name type="scientific">Bernardetia litoralis (strain ATCC 23117 / DSM 6794 / NBRC 15988 / NCIMB 1366 / Fx l1 / Sio-4)</name>
    <name type="common">Flexibacter litoralis</name>
    <dbReference type="NCBI Taxonomy" id="880071"/>
    <lineage>
        <taxon>Bacteria</taxon>
        <taxon>Pseudomonadati</taxon>
        <taxon>Bacteroidota</taxon>
        <taxon>Cytophagia</taxon>
        <taxon>Cytophagales</taxon>
        <taxon>Bernardetiaceae</taxon>
        <taxon>Bernardetia</taxon>
    </lineage>
</organism>
<dbReference type="PROSITE" id="PS51257">
    <property type="entry name" value="PROKAR_LIPOPROTEIN"/>
    <property type="match status" value="1"/>
</dbReference>
<name>I4AHJ7_BERLS</name>
<feature type="chain" id="PRO_5003685694" evidence="1">
    <location>
        <begin position="24"/>
        <end position="195"/>
    </location>
</feature>
<protein>
    <submittedName>
        <fullName evidence="2">Uncharacterized protein</fullName>
    </submittedName>
</protein>
<dbReference type="eggNOG" id="ENOG502ZFA4">
    <property type="taxonomic scope" value="Bacteria"/>
</dbReference>
<proteinExistence type="predicted"/>
<sequence length="195" mass="22152" precursor="true">MKLHKPLFQAIFCSLLFTGCNQAVPLEANTETNTEISAEKKTIEYQTLDTTRLGEIDKLIETIDSEAENIKKEFGKSMNVGLYACSTKDFGQKKETFCFDGGMEAREILAYYGKDKILKVAIFSIMKYNASPANLAEFDESKTSILKYKLVFKKHNDPMYTGEIESVYDENNEETPLTEDIKSQWNSFTAVVPPY</sequence>
<evidence type="ECO:0000256" key="1">
    <source>
        <dbReference type="SAM" id="SignalP"/>
    </source>
</evidence>
<dbReference type="KEGG" id="fli:Fleli_0984"/>
<dbReference type="RefSeq" id="WP_014796890.1">
    <property type="nucleotide sequence ID" value="NC_018018.1"/>
</dbReference>
<dbReference type="EMBL" id="CP003345">
    <property type="protein sequence ID" value="AFM03432.1"/>
    <property type="molecule type" value="Genomic_DNA"/>
</dbReference>
<keyword evidence="3" id="KW-1185">Reference proteome</keyword>
<dbReference type="OrthoDB" id="9923085at2"/>
<dbReference type="HOGENOM" id="CLU_1394531_0_0_10"/>
<dbReference type="AlphaFoldDB" id="I4AHJ7"/>
<reference evidence="3" key="1">
    <citation type="submission" date="2012-06" db="EMBL/GenBank/DDBJ databases">
        <title>The complete genome of Flexibacter litoralis DSM 6794.</title>
        <authorList>
            <person name="Lucas S."/>
            <person name="Copeland A."/>
            <person name="Lapidus A."/>
            <person name="Glavina del Rio T."/>
            <person name="Dalin E."/>
            <person name="Tice H."/>
            <person name="Bruce D."/>
            <person name="Goodwin L."/>
            <person name="Pitluck S."/>
            <person name="Peters L."/>
            <person name="Ovchinnikova G."/>
            <person name="Lu M."/>
            <person name="Kyrpides N."/>
            <person name="Mavromatis K."/>
            <person name="Ivanova N."/>
            <person name="Brettin T."/>
            <person name="Detter J.C."/>
            <person name="Han C."/>
            <person name="Larimer F."/>
            <person name="Land M."/>
            <person name="Hauser L."/>
            <person name="Markowitz V."/>
            <person name="Cheng J.-F."/>
            <person name="Hugenholtz P."/>
            <person name="Woyke T."/>
            <person name="Wu D."/>
            <person name="Spring S."/>
            <person name="Lang E."/>
            <person name="Kopitz M."/>
            <person name="Brambilla E."/>
            <person name="Klenk H.-P."/>
            <person name="Eisen J.A."/>
        </authorList>
    </citation>
    <scope>NUCLEOTIDE SEQUENCE [LARGE SCALE GENOMIC DNA]</scope>
    <source>
        <strain evidence="3">ATCC 23117 / DSM 6794 / NBRC 15988 / NCIMB 1366 / Sio-4</strain>
    </source>
</reference>
<accession>I4AHJ7</accession>
<feature type="signal peptide" evidence="1">
    <location>
        <begin position="1"/>
        <end position="23"/>
    </location>
</feature>
<dbReference type="Proteomes" id="UP000006054">
    <property type="component" value="Chromosome"/>
</dbReference>
<evidence type="ECO:0000313" key="2">
    <source>
        <dbReference type="EMBL" id="AFM03432.1"/>
    </source>
</evidence>
<evidence type="ECO:0000313" key="3">
    <source>
        <dbReference type="Proteomes" id="UP000006054"/>
    </source>
</evidence>